<gene>
    <name evidence="2" type="ORF">BXZ70DRAFT_932261</name>
</gene>
<dbReference type="OrthoDB" id="10064411at2759"/>
<dbReference type="Pfam" id="PF09791">
    <property type="entry name" value="Oxidored-like"/>
    <property type="match status" value="1"/>
</dbReference>
<dbReference type="Proteomes" id="UP000813824">
    <property type="component" value="Unassembled WGS sequence"/>
</dbReference>
<sequence length="206" mass="22912">MLRLSRQLTCHGNHSRKQIVSCCRTVISGQTYSTSPSILTISQTEVARKKHAVRGGQNLSSRYDRLEKSLRGKEGYDQRIADLKEEGSSLSSSGQTASVKKNTFMGFVIPEKPKPPADDECCMSGCAVCVYDLYDEALHDYNDKLSSLRTSLQVLNIPEFQWPLAVRTAPVDKVTDSKKSPTLSAFEELELRLKQKQEESLVSPPG</sequence>
<protein>
    <submittedName>
        <fullName evidence="2">Oxidoreductase-like protein</fullName>
    </submittedName>
</protein>
<keyword evidence="3" id="KW-1185">Reference proteome</keyword>
<dbReference type="InterPro" id="IPR039251">
    <property type="entry name" value="OXLD1"/>
</dbReference>
<proteinExistence type="predicted"/>
<evidence type="ECO:0000259" key="1">
    <source>
        <dbReference type="Pfam" id="PF09791"/>
    </source>
</evidence>
<evidence type="ECO:0000313" key="2">
    <source>
        <dbReference type="EMBL" id="KAH8101873.1"/>
    </source>
</evidence>
<reference evidence="2" key="1">
    <citation type="journal article" date="2021" name="New Phytol.">
        <title>Evolutionary innovations through gain and loss of genes in the ectomycorrhizal Boletales.</title>
        <authorList>
            <person name="Wu G."/>
            <person name="Miyauchi S."/>
            <person name="Morin E."/>
            <person name="Kuo A."/>
            <person name="Drula E."/>
            <person name="Varga T."/>
            <person name="Kohler A."/>
            <person name="Feng B."/>
            <person name="Cao Y."/>
            <person name="Lipzen A."/>
            <person name="Daum C."/>
            <person name="Hundley H."/>
            <person name="Pangilinan J."/>
            <person name="Johnson J."/>
            <person name="Barry K."/>
            <person name="LaButti K."/>
            <person name="Ng V."/>
            <person name="Ahrendt S."/>
            <person name="Min B."/>
            <person name="Choi I.G."/>
            <person name="Park H."/>
            <person name="Plett J.M."/>
            <person name="Magnuson J."/>
            <person name="Spatafora J.W."/>
            <person name="Nagy L.G."/>
            <person name="Henrissat B."/>
            <person name="Grigoriev I.V."/>
            <person name="Yang Z.L."/>
            <person name="Xu J."/>
            <person name="Martin F.M."/>
        </authorList>
    </citation>
    <scope>NUCLEOTIDE SEQUENCE</scope>
    <source>
        <strain evidence="2">KKN 215</strain>
    </source>
</reference>
<dbReference type="PANTHER" id="PTHR21193:SF3">
    <property type="entry name" value="OXIDOREDUCTASE-LIKE DOMAIN-CONTAINING PROTEIN 1"/>
    <property type="match status" value="1"/>
</dbReference>
<organism evidence="2 3">
    <name type="scientific">Cristinia sonorae</name>
    <dbReference type="NCBI Taxonomy" id="1940300"/>
    <lineage>
        <taxon>Eukaryota</taxon>
        <taxon>Fungi</taxon>
        <taxon>Dikarya</taxon>
        <taxon>Basidiomycota</taxon>
        <taxon>Agaricomycotina</taxon>
        <taxon>Agaricomycetes</taxon>
        <taxon>Agaricomycetidae</taxon>
        <taxon>Agaricales</taxon>
        <taxon>Pleurotineae</taxon>
        <taxon>Stephanosporaceae</taxon>
        <taxon>Cristinia</taxon>
    </lineage>
</organism>
<dbReference type="InterPro" id="IPR019180">
    <property type="entry name" value="Oxidoreductase-like_N"/>
</dbReference>
<accession>A0A8K0USX2</accession>
<comment type="caution">
    <text evidence="2">The sequence shown here is derived from an EMBL/GenBank/DDBJ whole genome shotgun (WGS) entry which is preliminary data.</text>
</comment>
<dbReference type="AlphaFoldDB" id="A0A8K0USX2"/>
<dbReference type="PANTHER" id="PTHR21193">
    <property type="entry name" value="OXIDOREDUCTASE-LIKE DOMAIN-CONTAINING PROTEIN 1"/>
    <property type="match status" value="1"/>
</dbReference>
<dbReference type="GO" id="GO:0005739">
    <property type="term" value="C:mitochondrion"/>
    <property type="evidence" value="ECO:0007669"/>
    <property type="project" value="TreeGrafter"/>
</dbReference>
<dbReference type="EMBL" id="JAEVFJ010000011">
    <property type="protein sequence ID" value="KAH8101873.1"/>
    <property type="molecule type" value="Genomic_DNA"/>
</dbReference>
<evidence type="ECO:0000313" key="3">
    <source>
        <dbReference type="Proteomes" id="UP000813824"/>
    </source>
</evidence>
<name>A0A8K0USX2_9AGAR</name>
<feature type="domain" description="Oxidoreductase-like" evidence="1">
    <location>
        <begin position="103"/>
        <end position="148"/>
    </location>
</feature>